<organism evidence="2 3">
    <name type="scientific">Parafrankia colletiae</name>
    <dbReference type="NCBI Taxonomy" id="573497"/>
    <lineage>
        <taxon>Bacteria</taxon>
        <taxon>Bacillati</taxon>
        <taxon>Actinomycetota</taxon>
        <taxon>Actinomycetes</taxon>
        <taxon>Frankiales</taxon>
        <taxon>Frankiaceae</taxon>
        <taxon>Parafrankia</taxon>
    </lineage>
</organism>
<dbReference type="GO" id="GO:0032259">
    <property type="term" value="P:methylation"/>
    <property type="evidence" value="ECO:0007669"/>
    <property type="project" value="UniProtKB-KW"/>
</dbReference>
<evidence type="ECO:0000313" key="2">
    <source>
        <dbReference type="EMBL" id="OHV33291.1"/>
    </source>
</evidence>
<accession>A0A1S1QIN6</accession>
<dbReference type="GO" id="GO:0008757">
    <property type="term" value="F:S-adenosylmethionine-dependent methyltransferase activity"/>
    <property type="evidence" value="ECO:0007669"/>
    <property type="project" value="InterPro"/>
</dbReference>
<dbReference type="InterPro" id="IPR029063">
    <property type="entry name" value="SAM-dependent_MTases_sf"/>
</dbReference>
<evidence type="ECO:0000259" key="1">
    <source>
        <dbReference type="Pfam" id="PF08241"/>
    </source>
</evidence>
<dbReference type="InterPro" id="IPR050508">
    <property type="entry name" value="Methyltransf_Superfamily"/>
</dbReference>
<keyword evidence="2" id="KW-0489">Methyltransferase</keyword>
<dbReference type="OrthoDB" id="3636702at2"/>
<dbReference type="CDD" id="cd02440">
    <property type="entry name" value="AdoMet_MTases"/>
    <property type="match status" value="1"/>
</dbReference>
<comment type="caution">
    <text evidence="2">The sequence shown here is derived from an EMBL/GenBank/DDBJ whole genome shotgun (WGS) entry which is preliminary data.</text>
</comment>
<proteinExistence type="predicted"/>
<name>A0A1S1QIN6_9ACTN</name>
<reference evidence="3" key="1">
    <citation type="submission" date="2016-07" db="EMBL/GenBank/DDBJ databases">
        <title>Sequence Frankia sp. strain CcI1.17.</title>
        <authorList>
            <person name="Ghodhbane-Gtari F."/>
            <person name="Swanson E."/>
            <person name="Gueddou A."/>
            <person name="Morris K."/>
            <person name="Hezbri K."/>
            <person name="Ktari A."/>
            <person name="Nouioui I."/>
            <person name="Abebe-Akele F."/>
            <person name="Simpson S."/>
            <person name="Thomas K."/>
            <person name="Gtari M."/>
            <person name="Tisa L.S."/>
            <person name="Hurst S."/>
        </authorList>
    </citation>
    <scope>NUCLEOTIDE SEQUENCE [LARGE SCALE GENOMIC DNA]</scope>
    <source>
        <strain evidence="3">Cc1.17</strain>
    </source>
</reference>
<evidence type="ECO:0000313" key="3">
    <source>
        <dbReference type="Proteomes" id="UP000179627"/>
    </source>
</evidence>
<gene>
    <name evidence="2" type="ORF">CC117_23040</name>
</gene>
<dbReference type="InterPro" id="IPR013216">
    <property type="entry name" value="Methyltransf_11"/>
</dbReference>
<dbReference type="AlphaFoldDB" id="A0A1S1QIN6"/>
<keyword evidence="3" id="KW-1185">Reference proteome</keyword>
<dbReference type="SUPFAM" id="SSF53335">
    <property type="entry name" value="S-adenosyl-L-methionine-dependent methyltransferases"/>
    <property type="match status" value="1"/>
</dbReference>
<protein>
    <submittedName>
        <fullName evidence="2">Methyltransferase type 11</fullName>
    </submittedName>
</protein>
<dbReference type="Proteomes" id="UP000179627">
    <property type="component" value="Unassembled WGS sequence"/>
</dbReference>
<keyword evidence="2" id="KW-0808">Transferase</keyword>
<sequence length="254" mass="27070">MTGECSDAGRSLHSLLVDLVLSGPAEIVVDLGAGRGDTLAETAARAPASSLTAVDIDGRALAVVAGRIPGVQVVEHDLVGPLPFQGEHCDCVVSHNVLECLVDPPALLRDIARVLRPGGRAVLGHTDFESIVVAVEGRALTRRVLQTYADLPVLYEHMAAADPWMGRKLAGLVRRSPLSLESVRTFTTVHTELSEARSARLDEVMTAVRRSAERGLGSVTVNEVDEWQEQLCTAQAAGEFFFAETAFVVVASKP</sequence>
<dbReference type="PANTHER" id="PTHR42912">
    <property type="entry name" value="METHYLTRANSFERASE"/>
    <property type="match status" value="1"/>
</dbReference>
<feature type="domain" description="Methyltransferase type 11" evidence="1">
    <location>
        <begin position="29"/>
        <end position="122"/>
    </location>
</feature>
<dbReference type="Gene3D" id="3.40.50.150">
    <property type="entry name" value="Vaccinia Virus protein VP39"/>
    <property type="match status" value="1"/>
</dbReference>
<dbReference type="Pfam" id="PF08241">
    <property type="entry name" value="Methyltransf_11"/>
    <property type="match status" value="1"/>
</dbReference>
<dbReference type="EMBL" id="MBLM01000133">
    <property type="protein sequence ID" value="OHV33291.1"/>
    <property type="molecule type" value="Genomic_DNA"/>
</dbReference>